<name>A0A317KZI9_9BACI</name>
<dbReference type="PANTHER" id="PTHR45586">
    <property type="entry name" value="TPR REPEAT-CONTAINING PROTEIN PA4667"/>
    <property type="match status" value="1"/>
</dbReference>
<feature type="repeat" description="TPR" evidence="3">
    <location>
        <begin position="371"/>
        <end position="404"/>
    </location>
</feature>
<dbReference type="PANTHER" id="PTHR45586:SF15">
    <property type="entry name" value="TPR REPEAT-CONTAINING PROTEIN YPIA"/>
    <property type="match status" value="1"/>
</dbReference>
<protein>
    <submittedName>
        <fullName evidence="4">Uncharacterized protein</fullName>
    </submittedName>
</protein>
<dbReference type="InterPro" id="IPR051012">
    <property type="entry name" value="CellSynth/LPSAsmb/PSIAsmb"/>
</dbReference>
<feature type="repeat" description="TPR" evidence="3">
    <location>
        <begin position="269"/>
        <end position="302"/>
    </location>
</feature>
<dbReference type="Proteomes" id="UP000245624">
    <property type="component" value="Unassembled WGS sequence"/>
</dbReference>
<keyword evidence="5" id="KW-1185">Reference proteome</keyword>
<feature type="repeat" description="TPR" evidence="3">
    <location>
        <begin position="235"/>
        <end position="268"/>
    </location>
</feature>
<dbReference type="OrthoDB" id="2080803at2"/>
<evidence type="ECO:0000313" key="4">
    <source>
        <dbReference type="EMBL" id="PWU68646.1"/>
    </source>
</evidence>
<reference evidence="4 5" key="1">
    <citation type="submission" date="2018-05" db="EMBL/GenBank/DDBJ databases">
        <title>Genomic analysis of Gracilibacillus dipsosauri DD1 reveals novel features of a salt-tolerant amylase.</title>
        <authorList>
            <person name="Deutch C.E."/>
            <person name="Yang S."/>
        </authorList>
    </citation>
    <scope>NUCLEOTIDE SEQUENCE [LARGE SCALE GENOMIC DNA]</scope>
    <source>
        <strain evidence="4 5">DD1</strain>
    </source>
</reference>
<proteinExistence type="predicted"/>
<feature type="repeat" description="TPR" evidence="3">
    <location>
        <begin position="32"/>
        <end position="65"/>
    </location>
</feature>
<dbReference type="PROSITE" id="PS50005">
    <property type="entry name" value="TPR"/>
    <property type="match status" value="4"/>
</dbReference>
<dbReference type="Gene3D" id="1.25.40.10">
    <property type="entry name" value="Tetratricopeptide repeat domain"/>
    <property type="match status" value="2"/>
</dbReference>
<dbReference type="SUPFAM" id="SSF48452">
    <property type="entry name" value="TPR-like"/>
    <property type="match status" value="2"/>
</dbReference>
<comment type="caution">
    <text evidence="4">The sequence shown here is derived from an EMBL/GenBank/DDBJ whole genome shotgun (WGS) entry which is preliminary data.</text>
</comment>
<keyword evidence="1" id="KW-0677">Repeat</keyword>
<evidence type="ECO:0000256" key="2">
    <source>
        <dbReference type="ARBA" id="ARBA00022803"/>
    </source>
</evidence>
<dbReference type="EMBL" id="QGTD01000008">
    <property type="protein sequence ID" value="PWU68646.1"/>
    <property type="molecule type" value="Genomic_DNA"/>
</dbReference>
<dbReference type="RefSeq" id="WP_109984265.1">
    <property type="nucleotide sequence ID" value="NZ_QGTD01000008.1"/>
</dbReference>
<evidence type="ECO:0000256" key="1">
    <source>
        <dbReference type="ARBA" id="ARBA00022737"/>
    </source>
</evidence>
<evidence type="ECO:0000313" key="5">
    <source>
        <dbReference type="Proteomes" id="UP000245624"/>
    </source>
</evidence>
<dbReference type="AlphaFoldDB" id="A0A317KZI9"/>
<evidence type="ECO:0000256" key="3">
    <source>
        <dbReference type="PROSITE-ProRule" id="PRU00339"/>
    </source>
</evidence>
<dbReference type="Pfam" id="PF25058">
    <property type="entry name" value="ARM_TT21"/>
    <property type="match status" value="1"/>
</dbReference>
<dbReference type="InterPro" id="IPR011990">
    <property type="entry name" value="TPR-like_helical_dom_sf"/>
</dbReference>
<gene>
    <name evidence="4" type="ORF">DLJ74_09460</name>
</gene>
<dbReference type="Pfam" id="PF13429">
    <property type="entry name" value="TPR_15"/>
    <property type="match status" value="1"/>
</dbReference>
<dbReference type="SMART" id="SM00028">
    <property type="entry name" value="TPR"/>
    <property type="match status" value="8"/>
</dbReference>
<sequence length="422" mass="49179">MNPLNQAIELIHNGEMNEAFKLLQQEAENSDTDGKLDIAEIYSELGMQEEAAHLLEEVIQIEPYNNEAKLMLAEIFINDNNDEKAIMLLNEIDEQSESFLQALVLLADLYQTQGLFEVAESKLLEAKRRAPDEPIIDLALAELLFSIGSYHKAIIYYEKISKTTEEMGGVNLQARLAESFALNGQFEEALRHFQALEIEDPDQLFRYGFLAFQAERFEIAIQAWERLLDLDSEYPSVYPYLSEAYEEEGLLEEAYNIVSKGLEIDPYNKEIWFIAGKIANKLGNREESYQYMEEALKIDPEYQEALLFLLEAFKKEENYQKLINVLTTIVDIDHLDGVFQWELAKSYNEEEQYKEALFTYQKAYTKMNSDTDFLRDYGYFLVEEGRISEAISIFKQYMKWEPADFEIQQYIERLMNQNDTLS</sequence>
<organism evidence="4 5">
    <name type="scientific">Gracilibacillus dipsosauri</name>
    <dbReference type="NCBI Taxonomy" id="178340"/>
    <lineage>
        <taxon>Bacteria</taxon>
        <taxon>Bacillati</taxon>
        <taxon>Bacillota</taxon>
        <taxon>Bacilli</taxon>
        <taxon>Bacillales</taxon>
        <taxon>Bacillaceae</taxon>
        <taxon>Gracilibacillus</taxon>
    </lineage>
</organism>
<accession>A0A317KZI9</accession>
<keyword evidence="2 3" id="KW-0802">TPR repeat</keyword>
<dbReference type="InterPro" id="IPR019734">
    <property type="entry name" value="TPR_rpt"/>
</dbReference>